<reference evidence="6" key="1">
    <citation type="journal article" date="2014" name="Int. J. Syst. Evol. Microbiol.">
        <title>Complete genome sequence of Corynebacterium casei LMG S-19264T (=DSM 44701T), isolated from a smear-ripened cheese.</title>
        <authorList>
            <consortium name="US DOE Joint Genome Institute (JGI-PGF)"/>
            <person name="Walter F."/>
            <person name="Albersmeier A."/>
            <person name="Kalinowski J."/>
            <person name="Ruckert C."/>
        </authorList>
    </citation>
    <scope>NUCLEOTIDE SEQUENCE</scope>
    <source>
        <strain evidence="6">CGMCC 1.15519</strain>
    </source>
</reference>
<evidence type="ECO:0000313" key="7">
    <source>
        <dbReference type="Proteomes" id="UP000635071"/>
    </source>
</evidence>
<dbReference type="GO" id="GO:0016020">
    <property type="term" value="C:membrane"/>
    <property type="evidence" value="ECO:0007669"/>
    <property type="project" value="UniProtKB-SubCell"/>
</dbReference>
<keyword evidence="7" id="KW-1185">Reference proteome</keyword>
<accession>A0A916ZWJ4</accession>
<dbReference type="InterPro" id="IPR023380">
    <property type="entry name" value="DsbB-like_sf"/>
</dbReference>
<comment type="subcellular location">
    <subcellularLocation>
        <location evidence="1">Membrane</location>
        <topology evidence="1">Multi-pass membrane protein</topology>
    </subcellularLocation>
</comment>
<dbReference type="InterPro" id="IPR003752">
    <property type="entry name" value="DiS_bond_form_DsbB/BdbC"/>
</dbReference>
<dbReference type="RefSeq" id="WP_188762988.1">
    <property type="nucleotide sequence ID" value="NZ_BMJM01000007.1"/>
</dbReference>
<dbReference type="EMBL" id="BMJM01000007">
    <property type="protein sequence ID" value="GGE15016.1"/>
    <property type="molecule type" value="Genomic_DNA"/>
</dbReference>
<evidence type="ECO:0000256" key="1">
    <source>
        <dbReference type="ARBA" id="ARBA00004141"/>
    </source>
</evidence>
<gene>
    <name evidence="6" type="ORF">GCM10011529_21770</name>
</gene>
<dbReference type="PIRSF" id="PIRSF033913">
    <property type="entry name" value="S-S_format_DsbB"/>
    <property type="match status" value="1"/>
</dbReference>
<feature type="transmembrane region" description="Helical" evidence="5">
    <location>
        <begin position="64"/>
        <end position="84"/>
    </location>
</feature>
<dbReference type="Gene3D" id="1.20.1550.10">
    <property type="entry name" value="DsbB-like"/>
    <property type="match status" value="1"/>
</dbReference>
<reference evidence="6" key="2">
    <citation type="submission" date="2020-09" db="EMBL/GenBank/DDBJ databases">
        <authorList>
            <person name="Sun Q."/>
            <person name="Zhou Y."/>
        </authorList>
    </citation>
    <scope>NUCLEOTIDE SEQUENCE</scope>
    <source>
        <strain evidence="6">CGMCC 1.15519</strain>
    </source>
</reference>
<feature type="transmembrane region" description="Helical" evidence="5">
    <location>
        <begin position="40"/>
        <end position="57"/>
    </location>
</feature>
<dbReference type="SUPFAM" id="SSF158442">
    <property type="entry name" value="DsbB-like"/>
    <property type="match status" value="1"/>
</dbReference>
<protein>
    <submittedName>
        <fullName evidence="6">Dihydroneopterin aldolase</fullName>
    </submittedName>
</protein>
<name>A0A916ZWJ4_9SPHN</name>
<sequence>MRSDRLTTALLLVGPAALLGGAIAFQYIGGLAPCEMCHWQRWALLATLGLALLAWALGHSRAVLALAALALIANAGIAVFHAGVEQHWWAGITACAAAPLSGSTTDVLAQILAQPLVRCDAIPWSLFGISMAGWNAIISFAIGGTALWRLKR</sequence>
<dbReference type="GO" id="GO:0015035">
    <property type="term" value="F:protein-disulfide reductase activity"/>
    <property type="evidence" value="ECO:0007669"/>
    <property type="project" value="InterPro"/>
</dbReference>
<dbReference type="GO" id="GO:0006457">
    <property type="term" value="P:protein folding"/>
    <property type="evidence" value="ECO:0007669"/>
    <property type="project" value="InterPro"/>
</dbReference>
<proteinExistence type="predicted"/>
<dbReference type="Pfam" id="PF02600">
    <property type="entry name" value="DsbB"/>
    <property type="match status" value="1"/>
</dbReference>
<evidence type="ECO:0000256" key="2">
    <source>
        <dbReference type="ARBA" id="ARBA00022692"/>
    </source>
</evidence>
<dbReference type="InterPro" id="IPR024199">
    <property type="entry name" value="Uncharacterised_DsbB"/>
</dbReference>
<dbReference type="AlphaFoldDB" id="A0A916ZWJ4"/>
<keyword evidence="3 5" id="KW-1133">Transmembrane helix</keyword>
<keyword evidence="4 5" id="KW-0472">Membrane</keyword>
<organism evidence="6 7">
    <name type="scientific">Sandarakinorhabdus glacialis</name>
    <dbReference type="NCBI Taxonomy" id="1614636"/>
    <lineage>
        <taxon>Bacteria</taxon>
        <taxon>Pseudomonadati</taxon>
        <taxon>Pseudomonadota</taxon>
        <taxon>Alphaproteobacteria</taxon>
        <taxon>Sphingomonadales</taxon>
        <taxon>Sphingosinicellaceae</taxon>
        <taxon>Sandarakinorhabdus</taxon>
    </lineage>
</organism>
<evidence type="ECO:0000256" key="5">
    <source>
        <dbReference type="SAM" id="Phobius"/>
    </source>
</evidence>
<comment type="caution">
    <text evidence="6">The sequence shown here is derived from an EMBL/GenBank/DDBJ whole genome shotgun (WGS) entry which is preliminary data.</text>
</comment>
<feature type="transmembrane region" description="Helical" evidence="5">
    <location>
        <begin position="124"/>
        <end position="148"/>
    </location>
</feature>
<keyword evidence="2 5" id="KW-0812">Transmembrane</keyword>
<dbReference type="Proteomes" id="UP000635071">
    <property type="component" value="Unassembled WGS sequence"/>
</dbReference>
<evidence type="ECO:0000256" key="3">
    <source>
        <dbReference type="ARBA" id="ARBA00022989"/>
    </source>
</evidence>
<evidence type="ECO:0000256" key="4">
    <source>
        <dbReference type="ARBA" id="ARBA00023136"/>
    </source>
</evidence>
<evidence type="ECO:0000313" key="6">
    <source>
        <dbReference type="EMBL" id="GGE15016.1"/>
    </source>
</evidence>